<keyword evidence="2" id="KW-0812">Transmembrane</keyword>
<name>A0A6J5LZN1_9CAUD</name>
<organism evidence="3">
    <name type="scientific">uncultured Caudovirales phage</name>
    <dbReference type="NCBI Taxonomy" id="2100421"/>
    <lineage>
        <taxon>Viruses</taxon>
        <taxon>Duplodnaviria</taxon>
        <taxon>Heunggongvirae</taxon>
        <taxon>Uroviricota</taxon>
        <taxon>Caudoviricetes</taxon>
        <taxon>Peduoviridae</taxon>
        <taxon>Maltschvirus</taxon>
        <taxon>Maltschvirus maltsch</taxon>
    </lineage>
</organism>
<sequence length="119" mass="12518">MSSPSNPDDYSQLAKDSVIASALGAAGMVSRILLSEEKLTLGWIVRRTLAASIVSVLVGFALQDQVQSLTMRFAAIGLAGASAPEVLDSAIAYAKKRMGAEVKKAGGKTNAKPKRNKRK</sequence>
<keyword evidence="2" id="KW-1133">Transmembrane helix</keyword>
<evidence type="ECO:0000313" key="3">
    <source>
        <dbReference type="EMBL" id="CAB4139372.1"/>
    </source>
</evidence>
<gene>
    <name evidence="3" type="ORF">UFOVP340_32</name>
</gene>
<evidence type="ECO:0000256" key="1">
    <source>
        <dbReference type="SAM" id="MobiDB-lite"/>
    </source>
</evidence>
<protein>
    <submittedName>
        <fullName evidence="3">Uncharacterized protein</fullName>
    </submittedName>
</protein>
<accession>A0A6J5LZN1</accession>
<proteinExistence type="predicted"/>
<feature type="region of interest" description="Disordered" evidence="1">
    <location>
        <begin position="100"/>
        <end position="119"/>
    </location>
</feature>
<reference evidence="3" key="1">
    <citation type="submission" date="2020-04" db="EMBL/GenBank/DDBJ databases">
        <authorList>
            <person name="Chiriac C."/>
            <person name="Salcher M."/>
            <person name="Ghai R."/>
            <person name="Kavagutti S V."/>
        </authorList>
    </citation>
    <scope>NUCLEOTIDE SEQUENCE</scope>
</reference>
<evidence type="ECO:0000256" key="2">
    <source>
        <dbReference type="SAM" id="Phobius"/>
    </source>
</evidence>
<feature type="transmembrane region" description="Helical" evidence="2">
    <location>
        <begin position="43"/>
        <end position="62"/>
    </location>
</feature>
<dbReference type="EMBL" id="LR796350">
    <property type="protein sequence ID" value="CAB4139372.1"/>
    <property type="molecule type" value="Genomic_DNA"/>
</dbReference>
<keyword evidence="2" id="KW-0472">Membrane</keyword>